<proteinExistence type="predicted"/>
<feature type="chain" id="PRO_5046509320" description="DUF320 domain-containing protein" evidence="1">
    <location>
        <begin position="29"/>
        <end position="91"/>
    </location>
</feature>
<protein>
    <recommendedName>
        <fullName evidence="4">DUF320 domain-containing protein</fullName>
    </recommendedName>
</protein>
<organism evidence="2 3">
    <name type="scientific">Glycomyces tritici</name>
    <dbReference type="NCBI Taxonomy" id="2665176"/>
    <lineage>
        <taxon>Bacteria</taxon>
        <taxon>Bacillati</taxon>
        <taxon>Actinomycetota</taxon>
        <taxon>Actinomycetes</taxon>
        <taxon>Glycomycetales</taxon>
        <taxon>Glycomycetaceae</taxon>
        <taxon>Glycomyces</taxon>
    </lineage>
</organism>
<sequence>MLRKALMGAAAAGAATLIAVGAASPAMAHSSSNYDFDQNDFGGVNVLSNFCVNVSDVNVIQLIDLLTNGNASCEFNDSHVWVDGKGHHHDD</sequence>
<feature type="signal peptide" evidence="1">
    <location>
        <begin position="1"/>
        <end position="28"/>
    </location>
</feature>
<keyword evidence="3" id="KW-1185">Reference proteome</keyword>
<reference evidence="2" key="1">
    <citation type="submission" date="2023-06" db="EMBL/GenBank/DDBJ databases">
        <title>Gycomyces niveus sp.nov., a novel actinomycete isolated from soil in Shouguang.</title>
        <authorList>
            <person name="Yang X."/>
            <person name="Zhao J."/>
        </authorList>
    </citation>
    <scope>NUCLEOTIDE SEQUENCE</scope>
    <source>
        <strain evidence="2">NEAU C2</strain>
    </source>
</reference>
<name>A0ABT7YLD0_9ACTN</name>
<dbReference type="EMBL" id="JAUEMJ010000002">
    <property type="protein sequence ID" value="MDN3239254.1"/>
    <property type="molecule type" value="Genomic_DNA"/>
</dbReference>
<gene>
    <name evidence="2" type="ORF">QWI33_05935</name>
</gene>
<evidence type="ECO:0008006" key="4">
    <source>
        <dbReference type="Google" id="ProtNLM"/>
    </source>
</evidence>
<dbReference type="RefSeq" id="WP_289955879.1">
    <property type="nucleotide sequence ID" value="NZ_JAUEMJ010000002.1"/>
</dbReference>
<dbReference type="Proteomes" id="UP001171902">
    <property type="component" value="Unassembled WGS sequence"/>
</dbReference>
<comment type="caution">
    <text evidence="2">The sequence shown here is derived from an EMBL/GenBank/DDBJ whole genome shotgun (WGS) entry which is preliminary data.</text>
</comment>
<keyword evidence="1" id="KW-0732">Signal</keyword>
<evidence type="ECO:0000313" key="2">
    <source>
        <dbReference type="EMBL" id="MDN3239254.1"/>
    </source>
</evidence>
<evidence type="ECO:0000256" key="1">
    <source>
        <dbReference type="SAM" id="SignalP"/>
    </source>
</evidence>
<accession>A0ABT7YLD0</accession>
<evidence type="ECO:0000313" key="3">
    <source>
        <dbReference type="Proteomes" id="UP001171902"/>
    </source>
</evidence>